<proteinExistence type="predicted"/>
<organism evidence="1 2">
    <name type="scientific">Photobacterium sanctipauli</name>
    <dbReference type="NCBI Taxonomy" id="1342794"/>
    <lineage>
        <taxon>Bacteria</taxon>
        <taxon>Pseudomonadati</taxon>
        <taxon>Pseudomonadota</taxon>
        <taxon>Gammaproteobacteria</taxon>
        <taxon>Vibrionales</taxon>
        <taxon>Vibrionaceae</taxon>
        <taxon>Photobacterium</taxon>
    </lineage>
</organism>
<gene>
    <name evidence="1" type="ORF">C9I98_21885</name>
</gene>
<reference evidence="1 2" key="1">
    <citation type="submission" date="2018-01" db="EMBL/GenBank/DDBJ databases">
        <title>Whole genome sequencing of Histamine producing bacteria.</title>
        <authorList>
            <person name="Butler K."/>
        </authorList>
    </citation>
    <scope>NUCLEOTIDE SEQUENCE [LARGE SCALE GENOMIC DNA]</scope>
    <source>
        <strain evidence="1 2">DSM 100436</strain>
    </source>
</reference>
<evidence type="ECO:0000313" key="1">
    <source>
        <dbReference type="EMBL" id="PSW14835.1"/>
    </source>
</evidence>
<comment type="caution">
    <text evidence="1">The sequence shown here is derived from an EMBL/GenBank/DDBJ whole genome shotgun (WGS) entry which is preliminary data.</text>
</comment>
<dbReference type="AlphaFoldDB" id="A0A2T3NII6"/>
<dbReference type="RefSeq" id="WP_051902419.1">
    <property type="nucleotide sequence ID" value="NZ_JGVO01000733.1"/>
</dbReference>
<dbReference type="Proteomes" id="UP000241771">
    <property type="component" value="Unassembled WGS sequence"/>
</dbReference>
<sequence length="146" mass="16418">MVKHLQKAILGVTLALVAALSIGFISAFSTINKYQFHSHYAGVGHESFMMTQIRGRIKMQYFGYNIDNDIVVSKQFYGLFLRYGAHYFVLAKEQNTADHNQHLTARSYFIESNGENAILISDQRGVFITKSKTPLHLNSVLTGSVV</sequence>
<name>A0A2T3NII6_9GAMM</name>
<keyword evidence="2" id="KW-1185">Reference proteome</keyword>
<evidence type="ECO:0000313" key="2">
    <source>
        <dbReference type="Proteomes" id="UP000241771"/>
    </source>
</evidence>
<dbReference type="OrthoDB" id="5870528at2"/>
<protein>
    <submittedName>
        <fullName evidence="1">Uncharacterized protein</fullName>
    </submittedName>
</protein>
<dbReference type="EMBL" id="PYMA01000018">
    <property type="protein sequence ID" value="PSW14835.1"/>
    <property type="molecule type" value="Genomic_DNA"/>
</dbReference>
<accession>A0A2T3NII6</accession>